<evidence type="ECO:0000256" key="11">
    <source>
        <dbReference type="PIRSR" id="PIRSR634016-1"/>
    </source>
</evidence>
<dbReference type="GO" id="GO:0005615">
    <property type="term" value="C:extracellular space"/>
    <property type="evidence" value="ECO:0007669"/>
    <property type="project" value="TreeGrafter"/>
</dbReference>
<feature type="active site" description="Proton acceptor" evidence="11">
    <location>
        <position position="348"/>
    </location>
</feature>
<evidence type="ECO:0000256" key="9">
    <source>
        <dbReference type="ARBA" id="ARBA00023049"/>
    </source>
</evidence>
<keyword evidence="8 12" id="KW-0862">Zinc</keyword>
<evidence type="ECO:0000256" key="7">
    <source>
        <dbReference type="ARBA" id="ARBA00022801"/>
    </source>
</evidence>
<dbReference type="SUPFAM" id="SSF63737">
    <property type="entry name" value="Leukotriene A4 hydrolase N-terminal domain"/>
    <property type="match status" value="1"/>
</dbReference>
<comment type="cofactor">
    <cofactor evidence="12 14">
        <name>Zn(2+)</name>
        <dbReference type="ChEBI" id="CHEBI:29105"/>
    </cofactor>
    <text evidence="12 14">Binds 1 zinc ion per subunit.</text>
</comment>
<dbReference type="GO" id="GO:0070006">
    <property type="term" value="F:metalloaminopeptidase activity"/>
    <property type="evidence" value="ECO:0007669"/>
    <property type="project" value="TreeGrafter"/>
</dbReference>
<keyword evidence="4" id="KW-0336">GPI-anchor</keyword>
<evidence type="ECO:0000256" key="2">
    <source>
        <dbReference type="ARBA" id="ARBA00010136"/>
    </source>
</evidence>
<dbReference type="InterPro" id="IPR034016">
    <property type="entry name" value="M1_APN-typ"/>
</dbReference>
<evidence type="ECO:0000256" key="1">
    <source>
        <dbReference type="ARBA" id="ARBA00004609"/>
    </source>
</evidence>
<evidence type="ECO:0000259" key="16">
    <source>
        <dbReference type="Pfam" id="PF11838"/>
    </source>
</evidence>
<dbReference type="PRINTS" id="PR00756">
    <property type="entry name" value="ALADIPTASE"/>
</dbReference>
<dbReference type="GO" id="GO:0005886">
    <property type="term" value="C:plasma membrane"/>
    <property type="evidence" value="ECO:0007669"/>
    <property type="project" value="UniProtKB-SubCell"/>
</dbReference>
<protein>
    <recommendedName>
        <fullName evidence="14">Aminopeptidase</fullName>
        <ecNumber evidence="14">3.4.11.-</ecNumber>
    </recommendedName>
</protein>
<dbReference type="Pfam" id="PF01433">
    <property type="entry name" value="Peptidase_M1"/>
    <property type="match status" value="1"/>
</dbReference>
<dbReference type="InterPro" id="IPR045357">
    <property type="entry name" value="Aminopeptidase_N-like_N"/>
</dbReference>
<feature type="site" description="Transition state stabilizer" evidence="13">
    <location>
        <position position="434"/>
    </location>
</feature>
<feature type="binding site" evidence="12">
    <location>
        <position position="351"/>
    </location>
    <ligand>
        <name>Zn(2+)</name>
        <dbReference type="ChEBI" id="CHEBI:29105"/>
        <note>catalytic</note>
    </ligand>
</feature>
<dbReference type="Gene3D" id="2.60.40.1730">
    <property type="entry name" value="tricorn interacting facor f3 domain"/>
    <property type="match status" value="1"/>
</dbReference>
<keyword evidence="6 12" id="KW-0479">Metal-binding</keyword>
<dbReference type="Gene3D" id="1.25.50.20">
    <property type="match status" value="1"/>
</dbReference>
<dbReference type="PANTHER" id="PTHR11533">
    <property type="entry name" value="PROTEASE M1 ZINC METALLOPROTEASE"/>
    <property type="match status" value="1"/>
</dbReference>
<dbReference type="EMBL" id="OV651819">
    <property type="protein sequence ID" value="CAH1113021.1"/>
    <property type="molecule type" value="Genomic_DNA"/>
</dbReference>
<dbReference type="SUPFAM" id="SSF55486">
    <property type="entry name" value="Metalloproteases ('zincins'), catalytic domain"/>
    <property type="match status" value="1"/>
</dbReference>
<evidence type="ECO:0000256" key="12">
    <source>
        <dbReference type="PIRSR" id="PIRSR634016-3"/>
    </source>
</evidence>
<evidence type="ECO:0000313" key="19">
    <source>
        <dbReference type="Proteomes" id="UP001153636"/>
    </source>
</evidence>
<feature type="binding site" evidence="12">
    <location>
        <position position="347"/>
    </location>
    <ligand>
        <name>Zn(2+)</name>
        <dbReference type="ChEBI" id="CHEBI:29105"/>
        <note>catalytic</note>
    </ligand>
</feature>
<evidence type="ECO:0000256" key="13">
    <source>
        <dbReference type="PIRSR" id="PIRSR634016-4"/>
    </source>
</evidence>
<dbReference type="OrthoDB" id="10031169at2759"/>
<evidence type="ECO:0000313" key="18">
    <source>
        <dbReference type="EMBL" id="CAH1113021.1"/>
    </source>
</evidence>
<keyword evidence="7 14" id="KW-0378">Hydrolase</keyword>
<dbReference type="InterPro" id="IPR014782">
    <property type="entry name" value="Peptidase_M1_dom"/>
</dbReference>
<feature type="domain" description="Aminopeptidase N-like N-terminal" evidence="17">
    <location>
        <begin position="55"/>
        <end position="240"/>
    </location>
</feature>
<comment type="similarity">
    <text evidence="2 14">Belongs to the peptidase M1 family.</text>
</comment>
<dbReference type="Proteomes" id="UP001153636">
    <property type="component" value="Chromosome 7"/>
</dbReference>
<dbReference type="InterPro" id="IPR027268">
    <property type="entry name" value="Peptidase_M4/M1_CTD_sf"/>
</dbReference>
<dbReference type="InterPro" id="IPR024571">
    <property type="entry name" value="ERAP1-like_C_dom"/>
</dbReference>
<evidence type="ECO:0000259" key="15">
    <source>
        <dbReference type="Pfam" id="PF01433"/>
    </source>
</evidence>
<keyword evidence="3 14" id="KW-0031">Aminopeptidase</keyword>
<feature type="domain" description="Peptidase M1 membrane alanine aminopeptidase" evidence="15">
    <location>
        <begin position="273"/>
        <end position="483"/>
    </location>
</feature>
<dbReference type="PANTHER" id="PTHR11533:SF301">
    <property type="entry name" value="AMINOPEPTIDASE"/>
    <property type="match status" value="1"/>
</dbReference>
<name>A0A9P0D7L6_9CUCU</name>
<keyword evidence="19" id="KW-1185">Reference proteome</keyword>
<dbReference type="AlphaFoldDB" id="A0A9P0D7L6"/>
<evidence type="ECO:0000256" key="8">
    <source>
        <dbReference type="ARBA" id="ARBA00022833"/>
    </source>
</evidence>
<dbReference type="GO" id="GO:0005737">
    <property type="term" value="C:cytoplasm"/>
    <property type="evidence" value="ECO:0007669"/>
    <property type="project" value="TreeGrafter"/>
</dbReference>
<dbReference type="Pfam" id="PF17900">
    <property type="entry name" value="Peptidase_M1_N"/>
    <property type="match status" value="1"/>
</dbReference>
<dbReference type="Pfam" id="PF11838">
    <property type="entry name" value="ERAP1_C"/>
    <property type="match status" value="1"/>
</dbReference>
<evidence type="ECO:0000256" key="5">
    <source>
        <dbReference type="ARBA" id="ARBA00022670"/>
    </source>
</evidence>
<dbReference type="GO" id="GO:0006508">
    <property type="term" value="P:proteolysis"/>
    <property type="evidence" value="ECO:0007669"/>
    <property type="project" value="UniProtKB-KW"/>
</dbReference>
<proteinExistence type="inferred from homology"/>
<gene>
    <name evidence="18" type="ORF">PSYICH_LOCUS13530</name>
</gene>
<accession>A0A9P0D7L6</accession>
<dbReference type="FunFam" id="2.60.40.1910:FF:000006">
    <property type="entry name" value="Aminopeptidase"/>
    <property type="match status" value="1"/>
</dbReference>
<dbReference type="EC" id="3.4.11.-" evidence="14"/>
<keyword evidence="9 14" id="KW-0482">Metalloprotease</keyword>
<keyword evidence="4" id="KW-0325">Glycoprotein</keyword>
<dbReference type="GO" id="GO:0042277">
    <property type="term" value="F:peptide binding"/>
    <property type="evidence" value="ECO:0007669"/>
    <property type="project" value="TreeGrafter"/>
</dbReference>
<evidence type="ECO:0000256" key="3">
    <source>
        <dbReference type="ARBA" id="ARBA00022438"/>
    </source>
</evidence>
<dbReference type="GO" id="GO:0008270">
    <property type="term" value="F:zinc ion binding"/>
    <property type="evidence" value="ECO:0007669"/>
    <property type="project" value="UniProtKB-UniRule"/>
</dbReference>
<dbReference type="GO" id="GO:0043171">
    <property type="term" value="P:peptide catabolic process"/>
    <property type="evidence" value="ECO:0007669"/>
    <property type="project" value="TreeGrafter"/>
</dbReference>
<feature type="binding site" evidence="12">
    <location>
        <position position="370"/>
    </location>
    <ligand>
        <name>Zn(2+)</name>
        <dbReference type="ChEBI" id="CHEBI:29105"/>
        <note>catalytic</note>
    </ligand>
</feature>
<reference evidence="18" key="1">
    <citation type="submission" date="2022-01" db="EMBL/GenBank/DDBJ databases">
        <authorList>
            <person name="King R."/>
        </authorList>
    </citation>
    <scope>NUCLEOTIDE SEQUENCE</scope>
</reference>
<dbReference type="Gene3D" id="1.10.390.10">
    <property type="entry name" value="Neutral Protease Domain 2"/>
    <property type="match status" value="1"/>
</dbReference>
<evidence type="ECO:0000259" key="17">
    <source>
        <dbReference type="Pfam" id="PF17900"/>
    </source>
</evidence>
<dbReference type="Gene3D" id="2.60.40.1910">
    <property type="match status" value="1"/>
</dbReference>
<evidence type="ECO:0000256" key="6">
    <source>
        <dbReference type="ARBA" id="ARBA00022723"/>
    </source>
</evidence>
<dbReference type="FunFam" id="1.10.390.10:FF:000013">
    <property type="entry name" value="Aminopeptidase N"/>
    <property type="match status" value="1"/>
</dbReference>
<sequence>MKVLDSIRILRFNIIILAFLSTLLTISAHPYQTGTVPSKNLTNTSYRLPNTTIPSKYYIDIEIPEDALNGKNVTFKGFVKILFTVTKPSDTIYLNGFVRIWNITLTDNDKIIPALKYLKNTTTEILMIVFKNKLVISGNYSLIICYSGDLMTDIIKGVSRIKYTEDRRTKYLIATQFQPTYARYAFPCFDEPLYKATFILKISYPVGYTAMSNRPEKETIVRNNTKITVFQETQKMSTYLLAFSVSKLTCSKSDGNVSLKVCSRDKFVDDRSFALNHGLKLINAMNSWTNFNYSEGNSKLDQFAIPGITELAMENWGFVTYHEFMLLWNKAEASSELTQASVETIAHELSHQWFGNLVTTSWWDTLFLNEGFATYFQHYLLNLIGLEYLEMEKQLIIKQQQVAFVEDAHIDSSALTSDVSTVDEIEDKFGTISYSKGASVIKMIENVIGPNNFKKSLRVYLKKNAFDVTTPEKLWDSLGSFIKKRTLPENLTFSEFITNWTNKGGFPLVTAVSNGNDVILTQKRFLYDGESNDQWYVPVTYLSSNCGTVETVWLKPHSNVTIKSVIDNDGWIVVNHNSRGYYRVKYDDVLYNRLTKALKTNALQFTDLDRAQIVDDTFNLAMAGQITYIDLFKIIKFLKNETSYYPWDAAIRGFNDIKVKFEDNSQLIGHIDHVLLDLIHGVANNVSLINWDTIDHVSSLKLPVIWLAACQTGQKDCVSETRRLFGEFRNKSKSINPNIRQVVYCNALRYNNGDATDWKFLWNRFLTTDQPHERIYILTSLGCTTNKDLLTFYLDASINILTPFEFEIVWDSVYRNGFIGLDKAFNYFLENHSVIFKYANEYAVGVFSNIIERLITDDQVKKLEKFIDELDEDSEIKTFAEETLKSTKRNLKIKSRIKIELEKYFGIHPSVVTHL</sequence>
<comment type="subcellular location">
    <subcellularLocation>
        <location evidence="1">Cell membrane</location>
        <topology evidence="1">Lipid-anchor</topology>
        <topology evidence="1">GPI-anchor</topology>
    </subcellularLocation>
</comment>
<feature type="domain" description="ERAP1-like C-terminal" evidence="16">
    <location>
        <begin position="571"/>
        <end position="886"/>
    </location>
</feature>
<keyword evidence="4" id="KW-0472">Membrane</keyword>
<dbReference type="InterPro" id="IPR050344">
    <property type="entry name" value="Peptidase_M1_aminopeptidases"/>
</dbReference>
<evidence type="ECO:0000256" key="10">
    <source>
        <dbReference type="ARBA" id="ARBA00023288"/>
    </source>
</evidence>
<evidence type="ECO:0000256" key="4">
    <source>
        <dbReference type="ARBA" id="ARBA00022622"/>
    </source>
</evidence>
<evidence type="ECO:0000256" key="14">
    <source>
        <dbReference type="RuleBase" id="RU364040"/>
    </source>
</evidence>
<dbReference type="InterPro" id="IPR042097">
    <property type="entry name" value="Aminopeptidase_N-like_N_sf"/>
</dbReference>
<organism evidence="18 19">
    <name type="scientific">Psylliodes chrysocephalus</name>
    <dbReference type="NCBI Taxonomy" id="3402493"/>
    <lineage>
        <taxon>Eukaryota</taxon>
        <taxon>Metazoa</taxon>
        <taxon>Ecdysozoa</taxon>
        <taxon>Arthropoda</taxon>
        <taxon>Hexapoda</taxon>
        <taxon>Insecta</taxon>
        <taxon>Pterygota</taxon>
        <taxon>Neoptera</taxon>
        <taxon>Endopterygota</taxon>
        <taxon>Coleoptera</taxon>
        <taxon>Polyphaga</taxon>
        <taxon>Cucujiformia</taxon>
        <taxon>Chrysomeloidea</taxon>
        <taxon>Chrysomelidae</taxon>
        <taxon>Galerucinae</taxon>
        <taxon>Alticini</taxon>
        <taxon>Psylliodes</taxon>
    </lineage>
</organism>
<dbReference type="InterPro" id="IPR001930">
    <property type="entry name" value="Peptidase_M1"/>
</dbReference>
<keyword evidence="10" id="KW-0449">Lipoprotein</keyword>
<dbReference type="CDD" id="cd09601">
    <property type="entry name" value="M1_APN-Q_like"/>
    <property type="match status" value="1"/>
</dbReference>
<dbReference type="GO" id="GO:0098552">
    <property type="term" value="C:side of membrane"/>
    <property type="evidence" value="ECO:0007669"/>
    <property type="project" value="UniProtKB-KW"/>
</dbReference>
<keyword evidence="5 14" id="KW-0645">Protease</keyword>